<organism evidence="3 4">
    <name type="scientific">Meganyctiphanes norvegica</name>
    <name type="common">Northern krill</name>
    <name type="synonym">Thysanopoda norvegica</name>
    <dbReference type="NCBI Taxonomy" id="48144"/>
    <lineage>
        <taxon>Eukaryota</taxon>
        <taxon>Metazoa</taxon>
        <taxon>Ecdysozoa</taxon>
        <taxon>Arthropoda</taxon>
        <taxon>Crustacea</taxon>
        <taxon>Multicrustacea</taxon>
        <taxon>Malacostraca</taxon>
        <taxon>Eumalacostraca</taxon>
        <taxon>Eucarida</taxon>
        <taxon>Euphausiacea</taxon>
        <taxon>Euphausiidae</taxon>
        <taxon>Meganyctiphanes</taxon>
    </lineage>
</organism>
<evidence type="ECO:0000256" key="2">
    <source>
        <dbReference type="SAM" id="SignalP"/>
    </source>
</evidence>
<feature type="chain" id="PRO_5043606980" evidence="2">
    <location>
        <begin position="20"/>
        <end position="231"/>
    </location>
</feature>
<feature type="compositionally biased region" description="Low complexity" evidence="1">
    <location>
        <begin position="181"/>
        <end position="197"/>
    </location>
</feature>
<proteinExistence type="predicted"/>
<evidence type="ECO:0000313" key="3">
    <source>
        <dbReference type="EMBL" id="CAL4134317.1"/>
    </source>
</evidence>
<protein>
    <submittedName>
        <fullName evidence="3">Uncharacterized protein</fullName>
    </submittedName>
</protein>
<name>A0AAV2RTH5_MEGNR</name>
<keyword evidence="4" id="KW-1185">Reference proteome</keyword>
<dbReference type="AlphaFoldDB" id="A0AAV2RTH5"/>
<reference evidence="3 4" key="1">
    <citation type="submission" date="2024-05" db="EMBL/GenBank/DDBJ databases">
        <authorList>
            <person name="Wallberg A."/>
        </authorList>
    </citation>
    <scope>NUCLEOTIDE SEQUENCE [LARGE SCALE GENOMIC DNA]</scope>
</reference>
<gene>
    <name evidence="3" type="ORF">MNOR_LOCUS27400</name>
</gene>
<evidence type="ECO:0000256" key="1">
    <source>
        <dbReference type="SAM" id="MobiDB-lite"/>
    </source>
</evidence>
<feature type="non-terminal residue" evidence="3">
    <location>
        <position position="231"/>
    </location>
</feature>
<comment type="caution">
    <text evidence="3">The sequence shown here is derived from an EMBL/GenBank/DDBJ whole genome shotgun (WGS) entry which is preliminary data.</text>
</comment>
<feature type="signal peptide" evidence="2">
    <location>
        <begin position="1"/>
        <end position="19"/>
    </location>
</feature>
<evidence type="ECO:0000313" key="4">
    <source>
        <dbReference type="Proteomes" id="UP001497623"/>
    </source>
</evidence>
<feature type="region of interest" description="Disordered" evidence="1">
    <location>
        <begin position="174"/>
        <end position="231"/>
    </location>
</feature>
<sequence length="231" mass="23960">MGKKVLIAITLMTLVSINAEKLGTSPSENTNDQSSERRIRSDFGSTFNQGNPSFNSFNQASSGNFGPGELIFTQVSGSSFDGAPGSLNQGPRGSNVILLGSPQGSGFNFGSQAGSNFRGSNFNAGRPVSNLVTGFGPRFEQRPNSYYGSSSLPQGPRSSFPIFTLGSTQGSLRQIPSGFESRSPFGSSFRQGSSSTGSGFGTEFNVSPARGSFQGSSVGSGISQGNLQTSI</sequence>
<dbReference type="Proteomes" id="UP001497623">
    <property type="component" value="Unassembled WGS sequence"/>
</dbReference>
<keyword evidence="2" id="KW-0732">Signal</keyword>
<feature type="compositionally biased region" description="Low complexity" evidence="1">
    <location>
        <begin position="211"/>
        <end position="225"/>
    </location>
</feature>
<dbReference type="EMBL" id="CAXKWB010028787">
    <property type="protein sequence ID" value="CAL4134317.1"/>
    <property type="molecule type" value="Genomic_DNA"/>
</dbReference>
<accession>A0AAV2RTH5</accession>